<dbReference type="EMBL" id="MSTR01000027">
    <property type="protein sequence ID" value="ONN40020.1"/>
    <property type="molecule type" value="Genomic_DNA"/>
</dbReference>
<dbReference type="Proteomes" id="UP000189299">
    <property type="component" value="Unassembled WGS sequence"/>
</dbReference>
<sequence>MEYKKRPAIVEAVQFNSSYSKNWKECHDFIGGFSGERNFIDETWREKNRSERIPCVSTDDGIKQLTNNDYIVKDEFGNFHIYKPDVFEKMYEVVEG</sequence>
<evidence type="ECO:0000313" key="1">
    <source>
        <dbReference type="EMBL" id="ONN40020.1"/>
    </source>
</evidence>
<comment type="caution">
    <text evidence="1">The sequence shown here is derived from an EMBL/GenBank/DDBJ whole genome shotgun (WGS) entry which is preliminary data.</text>
</comment>
<accession>A0A1V2U9T7</accession>
<dbReference type="OrthoDB" id="121684at2"/>
<proteinExistence type="predicted"/>
<name>A0A1V2U9T7_ENTMU</name>
<dbReference type="AlphaFoldDB" id="A0A1V2U9T7"/>
<evidence type="ECO:0000313" key="2">
    <source>
        <dbReference type="Proteomes" id="UP000189299"/>
    </source>
</evidence>
<protein>
    <submittedName>
        <fullName evidence="1">Uncharacterized protein</fullName>
    </submittedName>
</protein>
<reference evidence="1 2" key="1">
    <citation type="submission" date="2016-12" db="EMBL/GenBank/DDBJ databases">
        <authorList>
            <person name="Song W.-J."/>
            <person name="Kurnit D.M."/>
        </authorList>
    </citation>
    <scope>NUCLEOTIDE SEQUENCE [LARGE SCALE GENOMIC DNA]</scope>
    <source>
        <strain evidence="1 2">CGB1038-1_S1</strain>
    </source>
</reference>
<organism evidence="1 2">
    <name type="scientific">Enterococcus mundtii</name>
    <dbReference type="NCBI Taxonomy" id="53346"/>
    <lineage>
        <taxon>Bacteria</taxon>
        <taxon>Bacillati</taxon>
        <taxon>Bacillota</taxon>
        <taxon>Bacilli</taxon>
        <taxon>Lactobacillales</taxon>
        <taxon>Enterococcaceae</taxon>
        <taxon>Enterococcus</taxon>
    </lineage>
</organism>
<dbReference type="RefSeq" id="WP_077152177.1">
    <property type="nucleotide sequence ID" value="NZ_CABMMO010000027.1"/>
</dbReference>
<gene>
    <name evidence="1" type="ORF">BTN92_15895</name>
</gene>